<keyword evidence="3" id="KW-0804">Transcription</keyword>
<protein>
    <submittedName>
        <fullName evidence="5">LacI family DNA-binding transcriptional regulator</fullName>
    </submittedName>
</protein>
<dbReference type="Gene3D" id="3.40.50.2300">
    <property type="match status" value="2"/>
</dbReference>
<dbReference type="CDD" id="cd01392">
    <property type="entry name" value="HTH_LacI"/>
    <property type="match status" value="1"/>
</dbReference>
<dbReference type="SUPFAM" id="SSF47413">
    <property type="entry name" value="lambda repressor-like DNA-binding domains"/>
    <property type="match status" value="1"/>
</dbReference>
<dbReference type="InterPro" id="IPR046335">
    <property type="entry name" value="LacI/GalR-like_sensor"/>
</dbReference>
<feature type="domain" description="HTH lacI-type" evidence="4">
    <location>
        <begin position="5"/>
        <end position="59"/>
    </location>
</feature>
<dbReference type="PROSITE" id="PS50932">
    <property type="entry name" value="HTH_LACI_2"/>
    <property type="match status" value="1"/>
</dbReference>
<gene>
    <name evidence="5" type="ORF">GCM10023321_67710</name>
</gene>
<dbReference type="Pfam" id="PF00356">
    <property type="entry name" value="LacI"/>
    <property type="match status" value="1"/>
</dbReference>
<dbReference type="SUPFAM" id="SSF53822">
    <property type="entry name" value="Periplasmic binding protein-like I"/>
    <property type="match status" value="1"/>
</dbReference>
<keyword evidence="6" id="KW-1185">Reference proteome</keyword>
<comment type="caution">
    <text evidence="5">The sequence shown here is derived from an EMBL/GenBank/DDBJ whole genome shotgun (WGS) entry which is preliminary data.</text>
</comment>
<dbReference type="InterPro" id="IPR028082">
    <property type="entry name" value="Peripla_BP_I"/>
</dbReference>
<name>A0ABP9R217_9PSEU</name>
<evidence type="ECO:0000256" key="2">
    <source>
        <dbReference type="ARBA" id="ARBA00023125"/>
    </source>
</evidence>
<dbReference type="Gene3D" id="1.10.260.40">
    <property type="entry name" value="lambda repressor-like DNA-binding domains"/>
    <property type="match status" value="1"/>
</dbReference>
<evidence type="ECO:0000313" key="5">
    <source>
        <dbReference type="EMBL" id="GAA5170512.1"/>
    </source>
</evidence>
<evidence type="ECO:0000256" key="1">
    <source>
        <dbReference type="ARBA" id="ARBA00023015"/>
    </source>
</evidence>
<keyword evidence="2 5" id="KW-0238">DNA-binding</keyword>
<reference evidence="6" key="1">
    <citation type="journal article" date="2019" name="Int. J. Syst. Evol. Microbiol.">
        <title>The Global Catalogue of Microorganisms (GCM) 10K type strain sequencing project: providing services to taxonomists for standard genome sequencing and annotation.</title>
        <authorList>
            <consortium name="The Broad Institute Genomics Platform"/>
            <consortium name="The Broad Institute Genome Sequencing Center for Infectious Disease"/>
            <person name="Wu L."/>
            <person name="Ma J."/>
        </authorList>
    </citation>
    <scope>NUCLEOTIDE SEQUENCE [LARGE SCALE GENOMIC DNA]</scope>
    <source>
        <strain evidence="6">JCM 18303</strain>
    </source>
</reference>
<accession>A0ABP9R217</accession>
<evidence type="ECO:0000256" key="3">
    <source>
        <dbReference type="ARBA" id="ARBA00023163"/>
    </source>
</evidence>
<dbReference type="PANTHER" id="PTHR30146">
    <property type="entry name" value="LACI-RELATED TRANSCRIPTIONAL REPRESSOR"/>
    <property type="match status" value="1"/>
</dbReference>
<dbReference type="Proteomes" id="UP001428817">
    <property type="component" value="Unassembled WGS sequence"/>
</dbReference>
<organism evidence="5 6">
    <name type="scientific">Pseudonocardia eucalypti</name>
    <dbReference type="NCBI Taxonomy" id="648755"/>
    <lineage>
        <taxon>Bacteria</taxon>
        <taxon>Bacillati</taxon>
        <taxon>Actinomycetota</taxon>
        <taxon>Actinomycetes</taxon>
        <taxon>Pseudonocardiales</taxon>
        <taxon>Pseudonocardiaceae</taxon>
        <taxon>Pseudonocardia</taxon>
    </lineage>
</organism>
<dbReference type="InterPro" id="IPR000843">
    <property type="entry name" value="HTH_LacI"/>
</dbReference>
<dbReference type="GO" id="GO:0003677">
    <property type="term" value="F:DNA binding"/>
    <property type="evidence" value="ECO:0007669"/>
    <property type="project" value="UniProtKB-KW"/>
</dbReference>
<dbReference type="EMBL" id="BAABJP010000044">
    <property type="protein sequence ID" value="GAA5170512.1"/>
    <property type="molecule type" value="Genomic_DNA"/>
</dbReference>
<evidence type="ECO:0000259" key="4">
    <source>
        <dbReference type="PROSITE" id="PS50932"/>
    </source>
</evidence>
<proteinExistence type="predicted"/>
<evidence type="ECO:0000313" key="6">
    <source>
        <dbReference type="Proteomes" id="UP001428817"/>
    </source>
</evidence>
<dbReference type="RefSeq" id="WP_185059977.1">
    <property type="nucleotide sequence ID" value="NZ_BAABJP010000044.1"/>
</dbReference>
<keyword evidence="1" id="KW-0805">Transcription regulation</keyword>
<dbReference type="PANTHER" id="PTHR30146:SF109">
    <property type="entry name" value="HTH-TYPE TRANSCRIPTIONAL REGULATOR GALS"/>
    <property type="match status" value="1"/>
</dbReference>
<dbReference type="SMART" id="SM00354">
    <property type="entry name" value="HTH_LACI"/>
    <property type="match status" value="1"/>
</dbReference>
<sequence length="328" mass="35304">MSPRVRLRDVAAAAATSPKTVSRVINGDPRVSEATRDRVRRAVLDLGYQPDPLARSLRRGTDDTIGVVVDSVADPFFASVAGQIERIALPKGITVMIASTNRDQEHEREVLERMAQRRVAGLIVAPISGDHAHLAGLSCPVVFVDRRATGMEADSVVVDDHGGAHAAVRHLVDHGHRRIAFVGHEPELDTLRRRLAGYRAALHEAGITEEFLVASSPDRDEIVHATADLLASRRPPTAIFSPSTRSSMRVLPVLHRLGRLDVGFVAFGDLPLADSLTPGVTVIDHAPEVVGRLAAARLMDRIAGRPLPTEVITAPLRLIPRGSGEVPA</sequence>
<dbReference type="InterPro" id="IPR010982">
    <property type="entry name" value="Lambda_DNA-bd_dom_sf"/>
</dbReference>
<dbReference type="Pfam" id="PF13377">
    <property type="entry name" value="Peripla_BP_3"/>
    <property type="match status" value="1"/>
</dbReference>
<dbReference type="CDD" id="cd06267">
    <property type="entry name" value="PBP1_LacI_sugar_binding-like"/>
    <property type="match status" value="1"/>
</dbReference>